<name>A0A481YZ76_9VIRU</name>
<feature type="transmembrane region" description="Helical" evidence="1">
    <location>
        <begin position="343"/>
        <end position="360"/>
    </location>
</feature>
<keyword evidence="1" id="KW-0472">Membrane</keyword>
<protein>
    <submittedName>
        <fullName evidence="2">Uncharacterized protein</fullName>
    </submittedName>
</protein>
<feature type="transmembrane region" description="Helical" evidence="1">
    <location>
        <begin position="275"/>
        <end position="295"/>
    </location>
</feature>
<feature type="transmembrane region" description="Helical" evidence="1">
    <location>
        <begin position="171"/>
        <end position="192"/>
    </location>
</feature>
<dbReference type="EMBL" id="MK500391">
    <property type="protein sequence ID" value="QBK88508.1"/>
    <property type="molecule type" value="Genomic_DNA"/>
</dbReference>
<dbReference type="InterPro" id="IPR036187">
    <property type="entry name" value="DNA_mismatch_repair_MutS_sf"/>
</dbReference>
<keyword evidence="1" id="KW-0812">Transmembrane</keyword>
<sequence length="413" mass="48481">MNYTSRQLLDDFDIYNKIIPSIDKTITTYGKSKLRELFNILYYGKNPLVRRNKLLTTILHNPFYTKRIINTLIKIKKLENNITWLYSNHPEYDDLYLNNNSMNIQELLSCHNILKSYMIPLMIIIYIIIFIILNYNNGFDILNYIKNIYEGYKSYIQNILESVSGGSNNNMISVFVNILVKMYIFYKLYVLYNMYQMSVKHRRKCKELKNNVAKIRKIIDCAKYIYKNDVFLLQEKAMIWPTIKELDNIFASNKINNIGHSLILVKNKHKYEAKINAVLGYIGLIDSFISIASLITENNYILPTYDFNDNNGPYIKIIDDSSEILLKNPTTNITMSTSMMKNIILAVLLCQTIGVSYYDIKFTPFTYLFSKWNFDGKDVYDILKKIPKNQYFCAILNKEYGDIKLDNGLIKSI</sequence>
<accession>A0A481YZ76</accession>
<organism evidence="2">
    <name type="scientific">Mimivirus LCMiAC01</name>
    <dbReference type="NCBI Taxonomy" id="2506608"/>
    <lineage>
        <taxon>Viruses</taxon>
        <taxon>Varidnaviria</taxon>
        <taxon>Bamfordvirae</taxon>
        <taxon>Nucleocytoviricota</taxon>
        <taxon>Megaviricetes</taxon>
        <taxon>Imitervirales</taxon>
        <taxon>Mimiviridae</taxon>
        <taxon>Klosneuvirinae</taxon>
    </lineage>
</organism>
<evidence type="ECO:0000313" key="2">
    <source>
        <dbReference type="EMBL" id="QBK88508.1"/>
    </source>
</evidence>
<gene>
    <name evidence="2" type="ORF">LCMiAC01_01850</name>
</gene>
<dbReference type="SUPFAM" id="SSF48334">
    <property type="entry name" value="DNA repair protein MutS, domain III"/>
    <property type="match status" value="1"/>
</dbReference>
<evidence type="ECO:0000256" key="1">
    <source>
        <dbReference type="SAM" id="Phobius"/>
    </source>
</evidence>
<reference evidence="2" key="1">
    <citation type="journal article" date="2019" name="MBio">
        <title>Virus Genomes from Deep Sea Sediments Expand the Ocean Megavirome and Support Independent Origins of Viral Gigantism.</title>
        <authorList>
            <person name="Backstrom D."/>
            <person name="Yutin N."/>
            <person name="Jorgensen S.L."/>
            <person name="Dharamshi J."/>
            <person name="Homa F."/>
            <person name="Zaremba-Niedwiedzka K."/>
            <person name="Spang A."/>
            <person name="Wolf Y.I."/>
            <person name="Koonin E.V."/>
            <person name="Ettema T.J."/>
        </authorList>
    </citation>
    <scope>NUCLEOTIDE SEQUENCE</scope>
</reference>
<feature type="transmembrane region" description="Helical" evidence="1">
    <location>
        <begin position="117"/>
        <end position="135"/>
    </location>
</feature>
<keyword evidence="1" id="KW-1133">Transmembrane helix</keyword>
<proteinExistence type="predicted"/>